<dbReference type="Proteomes" id="UP001519287">
    <property type="component" value="Unassembled WGS sequence"/>
</dbReference>
<dbReference type="RefSeq" id="WP_209979824.1">
    <property type="nucleotide sequence ID" value="NZ_JAGGLB010000061.1"/>
</dbReference>
<feature type="domain" description="3-beta hydroxysteroid dehydrogenase/isomerase" evidence="1">
    <location>
        <begin position="49"/>
        <end position="120"/>
    </location>
</feature>
<gene>
    <name evidence="2" type="ORF">J2Z66_008619</name>
</gene>
<evidence type="ECO:0000313" key="2">
    <source>
        <dbReference type="EMBL" id="MBP1996941.1"/>
    </source>
</evidence>
<dbReference type="InterPro" id="IPR036291">
    <property type="entry name" value="NAD(P)-bd_dom_sf"/>
</dbReference>
<dbReference type="SUPFAM" id="SSF51735">
    <property type="entry name" value="NAD(P)-binding Rossmann-fold domains"/>
    <property type="match status" value="1"/>
</dbReference>
<organism evidence="2 3">
    <name type="scientific">Paenibacillus eucommiae</name>
    <dbReference type="NCBI Taxonomy" id="1355755"/>
    <lineage>
        <taxon>Bacteria</taxon>
        <taxon>Bacillati</taxon>
        <taxon>Bacillota</taxon>
        <taxon>Bacilli</taxon>
        <taxon>Bacillales</taxon>
        <taxon>Paenibacillaceae</taxon>
        <taxon>Paenibacillus</taxon>
    </lineage>
</organism>
<dbReference type="PANTHER" id="PTHR43000">
    <property type="entry name" value="DTDP-D-GLUCOSE 4,6-DEHYDRATASE-RELATED"/>
    <property type="match status" value="1"/>
</dbReference>
<evidence type="ECO:0000259" key="1">
    <source>
        <dbReference type="Pfam" id="PF01073"/>
    </source>
</evidence>
<sequence>MVRKIESGVLERTPITENSCLRQKLYPEQDTSKDPNDWCNNYDKILVERTIMDRTDLASTILRLPAVYGPRDNQHRFSSYLNLKRMMDKRPFIIMDESFANWRWAHSYVENVALAIVLALIDNRSSGRIFNVGEPVAHTIIDYVHEIGKKLGWDGEIVLAPKKILPEFLKFPLDTTQQLVMDSRRIREELGYNEKVSWDDGLIRTIEWELENPPKKNNPKYRLEFDYEKEDEVLKEIGRR</sequence>
<dbReference type="InterPro" id="IPR002225">
    <property type="entry name" value="3Beta_OHSteriod_DH/Estase"/>
</dbReference>
<protein>
    <submittedName>
        <fullName evidence="2">Nucleoside-diphosphate-sugar epimerase</fullName>
    </submittedName>
</protein>
<comment type="caution">
    <text evidence="2">The sequence shown here is derived from an EMBL/GenBank/DDBJ whole genome shotgun (WGS) entry which is preliminary data.</text>
</comment>
<dbReference type="Gene3D" id="3.40.50.720">
    <property type="entry name" value="NAD(P)-binding Rossmann-like Domain"/>
    <property type="match status" value="1"/>
</dbReference>
<accession>A0ABS4JCY4</accession>
<keyword evidence="3" id="KW-1185">Reference proteome</keyword>
<dbReference type="EMBL" id="JAGGLB010000061">
    <property type="protein sequence ID" value="MBP1996941.1"/>
    <property type="molecule type" value="Genomic_DNA"/>
</dbReference>
<reference evidence="2 3" key="1">
    <citation type="submission" date="2021-03" db="EMBL/GenBank/DDBJ databases">
        <title>Genomic Encyclopedia of Type Strains, Phase IV (KMG-IV): sequencing the most valuable type-strain genomes for metagenomic binning, comparative biology and taxonomic classification.</title>
        <authorList>
            <person name="Goeker M."/>
        </authorList>
    </citation>
    <scope>NUCLEOTIDE SEQUENCE [LARGE SCALE GENOMIC DNA]</scope>
    <source>
        <strain evidence="2 3">DSM 26048</strain>
    </source>
</reference>
<evidence type="ECO:0000313" key="3">
    <source>
        <dbReference type="Proteomes" id="UP001519287"/>
    </source>
</evidence>
<proteinExistence type="predicted"/>
<name>A0ABS4JCY4_9BACL</name>
<dbReference type="Pfam" id="PF01073">
    <property type="entry name" value="3Beta_HSD"/>
    <property type="match status" value="1"/>
</dbReference>